<feature type="domain" description="TonB-dependent receptor-like beta-barrel" evidence="14">
    <location>
        <begin position="275"/>
        <end position="689"/>
    </location>
</feature>
<keyword evidence="17" id="KW-1185">Reference proteome</keyword>
<evidence type="ECO:0000256" key="6">
    <source>
        <dbReference type="ARBA" id="ARBA00023004"/>
    </source>
</evidence>
<organism evidence="16 17">
    <name type="scientific">Parahaliea maris</name>
    <dbReference type="NCBI Taxonomy" id="2716870"/>
    <lineage>
        <taxon>Bacteria</taxon>
        <taxon>Pseudomonadati</taxon>
        <taxon>Pseudomonadota</taxon>
        <taxon>Gammaproteobacteria</taxon>
        <taxon>Cellvibrionales</taxon>
        <taxon>Halieaceae</taxon>
        <taxon>Parahaliea</taxon>
    </lineage>
</organism>
<keyword evidence="9 11" id="KW-0472">Membrane</keyword>
<dbReference type="RefSeq" id="WP_148070218.1">
    <property type="nucleotide sequence ID" value="NZ_VRZA01000010.1"/>
</dbReference>
<dbReference type="EMBL" id="VRZA01000010">
    <property type="protein sequence ID" value="TXS89526.1"/>
    <property type="molecule type" value="Genomic_DNA"/>
</dbReference>
<evidence type="ECO:0000256" key="13">
    <source>
        <dbReference type="SAM" id="SignalP"/>
    </source>
</evidence>
<dbReference type="InterPro" id="IPR039426">
    <property type="entry name" value="TonB-dep_rcpt-like"/>
</dbReference>
<dbReference type="SUPFAM" id="SSF56935">
    <property type="entry name" value="Porins"/>
    <property type="match status" value="1"/>
</dbReference>
<keyword evidence="4" id="KW-0410">Iron transport</keyword>
<dbReference type="InterPro" id="IPR000531">
    <property type="entry name" value="Beta-barrel_TonB"/>
</dbReference>
<comment type="similarity">
    <text evidence="11 12">Belongs to the TonB-dependent receptor family.</text>
</comment>
<dbReference type="Pfam" id="PF00593">
    <property type="entry name" value="TonB_dep_Rec_b-barrel"/>
    <property type="match status" value="1"/>
</dbReference>
<proteinExistence type="inferred from homology"/>
<evidence type="ECO:0000256" key="4">
    <source>
        <dbReference type="ARBA" id="ARBA00022496"/>
    </source>
</evidence>
<evidence type="ECO:0000256" key="12">
    <source>
        <dbReference type="RuleBase" id="RU003357"/>
    </source>
</evidence>
<dbReference type="Proteomes" id="UP000321039">
    <property type="component" value="Unassembled WGS sequence"/>
</dbReference>
<protein>
    <submittedName>
        <fullName evidence="16">TonB-dependent receptor</fullName>
    </submittedName>
</protein>
<accession>A0A5C8ZLS4</accession>
<dbReference type="PANTHER" id="PTHR32552">
    <property type="entry name" value="FERRICHROME IRON RECEPTOR-RELATED"/>
    <property type="match status" value="1"/>
</dbReference>
<dbReference type="InterPro" id="IPR012910">
    <property type="entry name" value="Plug_dom"/>
</dbReference>
<evidence type="ECO:0000256" key="1">
    <source>
        <dbReference type="ARBA" id="ARBA00004571"/>
    </source>
</evidence>
<evidence type="ECO:0000256" key="2">
    <source>
        <dbReference type="ARBA" id="ARBA00022448"/>
    </source>
</evidence>
<evidence type="ECO:0000256" key="8">
    <source>
        <dbReference type="ARBA" id="ARBA00023077"/>
    </source>
</evidence>
<evidence type="ECO:0000313" key="16">
    <source>
        <dbReference type="EMBL" id="TXS89526.1"/>
    </source>
</evidence>
<keyword evidence="8 12" id="KW-0798">TonB box</keyword>
<feature type="chain" id="PRO_5023131714" evidence="13">
    <location>
        <begin position="32"/>
        <end position="724"/>
    </location>
</feature>
<keyword evidence="5 11" id="KW-0812">Transmembrane</keyword>
<keyword evidence="10 11" id="KW-0998">Cell outer membrane</keyword>
<keyword evidence="2 11" id="KW-0813">Transport</keyword>
<dbReference type="Gene3D" id="2.40.170.20">
    <property type="entry name" value="TonB-dependent receptor, beta-barrel domain"/>
    <property type="match status" value="1"/>
</dbReference>
<gene>
    <name evidence="16" type="ORF">FV139_19750</name>
</gene>
<feature type="domain" description="TonB-dependent receptor plug" evidence="15">
    <location>
        <begin position="51"/>
        <end position="159"/>
    </location>
</feature>
<keyword evidence="13" id="KW-0732">Signal</keyword>
<dbReference type="InterPro" id="IPR036942">
    <property type="entry name" value="Beta-barrel_TonB_sf"/>
</dbReference>
<dbReference type="PANTHER" id="PTHR32552:SF81">
    <property type="entry name" value="TONB-DEPENDENT OUTER MEMBRANE RECEPTOR"/>
    <property type="match status" value="1"/>
</dbReference>
<comment type="subcellular location">
    <subcellularLocation>
        <location evidence="1 11">Cell outer membrane</location>
        <topology evidence="1 11">Multi-pass membrane protein</topology>
    </subcellularLocation>
</comment>
<dbReference type="Pfam" id="PF07715">
    <property type="entry name" value="Plug"/>
    <property type="match status" value="1"/>
</dbReference>
<evidence type="ECO:0000313" key="17">
    <source>
        <dbReference type="Proteomes" id="UP000321039"/>
    </source>
</evidence>
<evidence type="ECO:0000259" key="15">
    <source>
        <dbReference type="Pfam" id="PF07715"/>
    </source>
</evidence>
<keyword evidence="7" id="KW-0406">Ion transport</keyword>
<evidence type="ECO:0000256" key="7">
    <source>
        <dbReference type="ARBA" id="ARBA00023065"/>
    </source>
</evidence>
<keyword evidence="3 11" id="KW-1134">Transmembrane beta strand</keyword>
<keyword evidence="6" id="KW-0408">Iron</keyword>
<evidence type="ECO:0000256" key="10">
    <source>
        <dbReference type="ARBA" id="ARBA00023237"/>
    </source>
</evidence>
<comment type="caution">
    <text evidence="16">The sequence shown here is derived from an EMBL/GenBank/DDBJ whole genome shotgun (WGS) entry which is preliminary data.</text>
</comment>
<evidence type="ECO:0000256" key="9">
    <source>
        <dbReference type="ARBA" id="ARBA00023136"/>
    </source>
</evidence>
<feature type="signal peptide" evidence="13">
    <location>
        <begin position="1"/>
        <end position="31"/>
    </location>
</feature>
<evidence type="ECO:0000259" key="14">
    <source>
        <dbReference type="Pfam" id="PF00593"/>
    </source>
</evidence>
<sequence length="724" mass="78934">MKYAALSANRNATRLTAIAAALAAVPTLGLAQSMPALEEVVVVAQKREQSLQEVPVAVTAFSSEALDNNAVLNLNDLNAMSPNVILQPAGAFPNSSAFAIRGITTLDVESTAEPTVGVVMDGVNIARNVGALLDLFDVQQVEVLRGPQGTLYGGNNIGGLINVTSKRPSGELGGAVKVAAGSYGLQSAQAYLDTPTFGDSWSAKVSVGTRRYDGVWENPVSGADDLAKEDVKTFRGTLQYEGDGLLDAVLIVDHVSEDNGGGPMANVSLPGMTFAPGGYFVSPDQVSSDPHKVPTDVDLFSKLDTTGAALEANLHLDSGTVTSVTGWRATDNDTLSDFDGSAAQLFTTYRDTSHEQLSQEIRFASELDGDLNYVAGVYYFWQEFQKDEVDDIYPFFVHDVIDQQQESTTAAVFAQADYLLTDRQTLTLGGRYSQVKKDYQFESTSVAYAEASDTWNNFSGKLGWNFQYSDELMYYASWTQGFRSGGYTGRPNLPELVSIPTDDETVDSYELGLKSDWFNKRLRLNMAAFYNDYTDLQVATQIYLESINRFTSVQGNVGGADIYGLEAELEAWATDNLRVMAAVGLMESEYKDFYLDLTADGVSNPTDQSHFDLPNAPETTASLTVEYRLPVSFGTFTLNGRWNYTSEMLTTTLKDEDIFYRDTQSRADASVAFEDYAGRYRLALWGKNLTDEVDINNSFAVGSLVALQVAQPGTTYGVDFTYNF</sequence>
<dbReference type="PROSITE" id="PS52016">
    <property type="entry name" value="TONB_DEPENDENT_REC_3"/>
    <property type="match status" value="1"/>
</dbReference>
<dbReference type="CDD" id="cd01347">
    <property type="entry name" value="ligand_gated_channel"/>
    <property type="match status" value="1"/>
</dbReference>
<keyword evidence="16" id="KW-0675">Receptor</keyword>
<evidence type="ECO:0000256" key="3">
    <source>
        <dbReference type="ARBA" id="ARBA00022452"/>
    </source>
</evidence>
<dbReference type="AlphaFoldDB" id="A0A5C8ZLS4"/>
<evidence type="ECO:0000256" key="11">
    <source>
        <dbReference type="PROSITE-ProRule" id="PRU01360"/>
    </source>
</evidence>
<dbReference type="GO" id="GO:0009279">
    <property type="term" value="C:cell outer membrane"/>
    <property type="evidence" value="ECO:0007669"/>
    <property type="project" value="UniProtKB-SubCell"/>
</dbReference>
<evidence type="ECO:0000256" key="5">
    <source>
        <dbReference type="ARBA" id="ARBA00022692"/>
    </source>
</evidence>
<name>A0A5C8ZLS4_9GAMM</name>
<dbReference type="GO" id="GO:0006826">
    <property type="term" value="P:iron ion transport"/>
    <property type="evidence" value="ECO:0007669"/>
    <property type="project" value="UniProtKB-KW"/>
</dbReference>
<reference evidence="16 17" key="1">
    <citation type="submission" date="2019-08" db="EMBL/GenBank/DDBJ databases">
        <title>Parahaliea maris sp. nov., isolated from the surface seawater.</title>
        <authorList>
            <person name="Liu Y."/>
        </authorList>
    </citation>
    <scope>NUCLEOTIDE SEQUENCE [LARGE SCALE GENOMIC DNA]</scope>
    <source>
        <strain evidence="16 17">HSLHS9</strain>
    </source>
</reference>